<name>A0A195D110_9HYME</name>
<evidence type="ECO:0000256" key="1">
    <source>
        <dbReference type="SAM" id="MobiDB-lite"/>
    </source>
</evidence>
<gene>
    <name evidence="2" type="ORF">ALC62_02447</name>
</gene>
<feature type="compositionally biased region" description="Basic and acidic residues" evidence="1">
    <location>
        <begin position="311"/>
        <end position="320"/>
    </location>
</feature>
<keyword evidence="3" id="KW-1185">Reference proteome</keyword>
<sequence length="563" mass="64958">MIHVLNESLRIPQRLLTLQTVPNHLISYRNFMGGNNSTDLLLLQHNINEGIIARFKQGKSTQSSEKNDSLKQRQECIEESAESSEKPHEWRSDGYQISTEKYRKIRNDLLNHDECYQSIKSNSSNYSDKPVLYNNQRVCESYTSKPATRIMSEKWICGKPATERKIYYKCKPKSCIYPDNRKEPIHFPSSRDNCKDKSKQTAPYPMPCSESETLSSKEITSNEKKASSVKHKIPKKYPTSDTYKYDRRPDPPPPRYPHWSENPPPYCDDCLKKTTRSSLVKASPMIFIPDKGPRKSRAKDIVSPPQNIHETSSRSPKENECGGTDAKASHLQKSVSKKRSAISFKDKCAAFLTIPSPNGTMESEIQQFPTLTRDGRCCVEKPEKNFVTPDVSDCNPNMASFKYRLSKCPNIKEMWGIGIKRKPPVDVNVRQEALLSDYKKIKRSKSRRETTRKKRFKSRVPSNGWTQQRYKIRLKIFQKRNSLDPCLPRIVELIQPRGEKLRSELLKFAASKGESFSQLKSLCSHNCPSKMPIVKTKSYPTKMNESSVIRDQYLRKQPCKKRR</sequence>
<dbReference type="AlphaFoldDB" id="A0A195D110"/>
<reference evidence="2 3" key="1">
    <citation type="submission" date="2016-03" db="EMBL/GenBank/DDBJ databases">
        <title>Cyphomyrmex costatus WGS genome.</title>
        <authorList>
            <person name="Nygaard S."/>
            <person name="Hu H."/>
            <person name="Boomsma J."/>
            <person name="Zhang G."/>
        </authorList>
    </citation>
    <scope>NUCLEOTIDE SEQUENCE [LARGE SCALE GENOMIC DNA]</scope>
    <source>
        <strain evidence="2">MS0001</strain>
        <tissue evidence="2">Whole body</tissue>
    </source>
</reference>
<feature type="region of interest" description="Disordered" evidence="1">
    <location>
        <begin position="287"/>
        <end position="336"/>
    </location>
</feature>
<evidence type="ECO:0000313" key="2">
    <source>
        <dbReference type="EMBL" id="KYN06593.1"/>
    </source>
</evidence>
<feature type="compositionally biased region" description="Polar residues" evidence="1">
    <location>
        <begin position="210"/>
        <end position="219"/>
    </location>
</feature>
<proteinExistence type="predicted"/>
<dbReference type="Proteomes" id="UP000078542">
    <property type="component" value="Unassembled WGS sequence"/>
</dbReference>
<feature type="compositionally biased region" description="Basic and acidic residues" evidence="1">
    <location>
        <begin position="83"/>
        <end position="92"/>
    </location>
</feature>
<protein>
    <submittedName>
        <fullName evidence="2">Uncharacterized protein</fullName>
    </submittedName>
</protein>
<feature type="compositionally biased region" description="Pro residues" evidence="1">
    <location>
        <begin position="251"/>
        <end position="261"/>
    </location>
</feature>
<accession>A0A195D110</accession>
<organism evidence="2 3">
    <name type="scientific">Cyphomyrmex costatus</name>
    <dbReference type="NCBI Taxonomy" id="456900"/>
    <lineage>
        <taxon>Eukaryota</taxon>
        <taxon>Metazoa</taxon>
        <taxon>Ecdysozoa</taxon>
        <taxon>Arthropoda</taxon>
        <taxon>Hexapoda</taxon>
        <taxon>Insecta</taxon>
        <taxon>Pterygota</taxon>
        <taxon>Neoptera</taxon>
        <taxon>Endopterygota</taxon>
        <taxon>Hymenoptera</taxon>
        <taxon>Apocrita</taxon>
        <taxon>Aculeata</taxon>
        <taxon>Formicoidea</taxon>
        <taxon>Formicidae</taxon>
        <taxon>Myrmicinae</taxon>
        <taxon>Cyphomyrmex</taxon>
    </lineage>
</organism>
<feature type="compositionally biased region" description="Basic and acidic residues" evidence="1">
    <location>
        <begin position="65"/>
        <end position="76"/>
    </location>
</feature>
<evidence type="ECO:0000313" key="3">
    <source>
        <dbReference type="Proteomes" id="UP000078542"/>
    </source>
</evidence>
<feature type="region of interest" description="Disordered" evidence="1">
    <location>
        <begin position="186"/>
        <end position="261"/>
    </location>
</feature>
<feature type="region of interest" description="Disordered" evidence="1">
    <location>
        <begin position="57"/>
        <end position="93"/>
    </location>
</feature>
<dbReference type="EMBL" id="KQ976986">
    <property type="protein sequence ID" value="KYN06593.1"/>
    <property type="molecule type" value="Genomic_DNA"/>
</dbReference>